<evidence type="ECO:0000313" key="2">
    <source>
        <dbReference type="EMBL" id="ADB18629.1"/>
    </source>
</evidence>
<keyword evidence="3" id="KW-1185">Reference proteome</keyword>
<dbReference type="STRING" id="530564.Psta_3975"/>
<dbReference type="EMBL" id="CP001848">
    <property type="protein sequence ID" value="ADB18629.1"/>
    <property type="molecule type" value="Genomic_DNA"/>
</dbReference>
<dbReference type="HOGENOM" id="CLU_2181455_0_0_0"/>
<gene>
    <name evidence="2" type="ordered locus">Psta_3975</name>
</gene>
<evidence type="ECO:0000313" key="3">
    <source>
        <dbReference type="Proteomes" id="UP000001887"/>
    </source>
</evidence>
<feature type="compositionally biased region" description="Polar residues" evidence="1">
    <location>
        <begin position="100"/>
        <end position="109"/>
    </location>
</feature>
<evidence type="ECO:0000256" key="1">
    <source>
        <dbReference type="SAM" id="MobiDB-lite"/>
    </source>
</evidence>
<dbReference type="KEGG" id="psl:Psta_3975"/>
<protein>
    <submittedName>
        <fullName evidence="2">Uncharacterized protein</fullName>
    </submittedName>
</protein>
<feature type="compositionally biased region" description="Low complexity" evidence="1">
    <location>
        <begin position="39"/>
        <end position="49"/>
    </location>
</feature>
<feature type="region of interest" description="Disordered" evidence="1">
    <location>
        <begin position="1"/>
        <end position="109"/>
    </location>
</feature>
<dbReference type="Proteomes" id="UP000001887">
    <property type="component" value="Chromosome"/>
</dbReference>
<reference evidence="2 3" key="1">
    <citation type="journal article" date="2009" name="Stand. Genomic Sci.">
        <title>Complete genome sequence of Pirellula staleyi type strain (ATCC 27377).</title>
        <authorList>
            <person name="Clum A."/>
            <person name="Tindall B.J."/>
            <person name="Sikorski J."/>
            <person name="Ivanova N."/>
            <person name="Mavrommatis K."/>
            <person name="Lucas S."/>
            <person name="Glavina del Rio T."/>
            <person name="Nolan M."/>
            <person name="Chen F."/>
            <person name="Tice H."/>
            <person name="Pitluck S."/>
            <person name="Cheng J.F."/>
            <person name="Chertkov O."/>
            <person name="Brettin T."/>
            <person name="Han C."/>
            <person name="Detter J.C."/>
            <person name="Kuske C."/>
            <person name="Bruce D."/>
            <person name="Goodwin L."/>
            <person name="Ovchinikova G."/>
            <person name="Pati A."/>
            <person name="Mikhailova N."/>
            <person name="Chen A."/>
            <person name="Palaniappan K."/>
            <person name="Land M."/>
            <person name="Hauser L."/>
            <person name="Chang Y.J."/>
            <person name="Jeffries C.D."/>
            <person name="Chain P."/>
            <person name="Rohde M."/>
            <person name="Goker M."/>
            <person name="Bristow J."/>
            <person name="Eisen J.A."/>
            <person name="Markowitz V."/>
            <person name="Hugenholtz P."/>
            <person name="Kyrpides N.C."/>
            <person name="Klenk H.P."/>
            <person name="Lapidus A."/>
        </authorList>
    </citation>
    <scope>NUCLEOTIDE SEQUENCE [LARGE SCALE GENOMIC DNA]</scope>
    <source>
        <strain evidence="3">ATCC 27377 / DSM 6068 / ICPB 4128</strain>
    </source>
</reference>
<feature type="compositionally biased region" description="Polar residues" evidence="1">
    <location>
        <begin position="12"/>
        <end position="22"/>
    </location>
</feature>
<organism evidence="2 3">
    <name type="scientific">Pirellula staleyi (strain ATCC 27377 / DSM 6068 / ICPB 4128)</name>
    <name type="common">Pirella staleyi</name>
    <dbReference type="NCBI Taxonomy" id="530564"/>
    <lineage>
        <taxon>Bacteria</taxon>
        <taxon>Pseudomonadati</taxon>
        <taxon>Planctomycetota</taxon>
        <taxon>Planctomycetia</taxon>
        <taxon>Pirellulales</taxon>
        <taxon>Pirellulaceae</taxon>
        <taxon>Pirellula</taxon>
    </lineage>
</organism>
<accession>D2R218</accession>
<sequence length="109" mass="11120" precursor="true">MSSVSLGMAGSVATTSLAQTKGSEVDRLKTESVAHAREVQANASAEAAAGIGDVLDQSETSDRDADGRQVWVWPAGKQPGEGETDPTAPPPHASRDATGESGTQLDLMG</sequence>
<feature type="compositionally biased region" description="Basic and acidic residues" evidence="1">
    <location>
        <begin position="23"/>
        <end position="38"/>
    </location>
</feature>
<name>D2R218_PIRSD</name>
<dbReference type="AlphaFoldDB" id="D2R218"/>
<proteinExistence type="predicted"/>